<dbReference type="AlphaFoldDB" id="A0A837HQH8"/>
<keyword evidence="1" id="KW-1133">Transmembrane helix</keyword>
<protein>
    <submittedName>
        <fullName evidence="2">Uncharacterized protein</fullName>
    </submittedName>
</protein>
<evidence type="ECO:0000256" key="1">
    <source>
        <dbReference type="SAM" id="Phobius"/>
    </source>
</evidence>
<organism evidence="2 3">
    <name type="scientific">Candidatus Nomurabacteria bacterium GW2011_GWD2_39_12</name>
    <dbReference type="NCBI Taxonomy" id="1618759"/>
    <lineage>
        <taxon>Bacteria</taxon>
        <taxon>Candidatus Nomuraibacteriota</taxon>
    </lineage>
</organism>
<keyword evidence="1" id="KW-0812">Transmembrane</keyword>
<name>A0A837HQH8_9BACT</name>
<keyword evidence="1" id="KW-0472">Membrane</keyword>
<feature type="transmembrane region" description="Helical" evidence="1">
    <location>
        <begin position="58"/>
        <end position="74"/>
    </location>
</feature>
<proteinExistence type="predicted"/>
<gene>
    <name evidence="2" type="ORF">UT27_C0007G0032</name>
</gene>
<dbReference type="Proteomes" id="UP000033998">
    <property type="component" value="Unassembled WGS sequence"/>
</dbReference>
<comment type="caution">
    <text evidence="2">The sequence shown here is derived from an EMBL/GenBank/DDBJ whole genome shotgun (WGS) entry which is preliminary data.</text>
</comment>
<accession>A0A837HQH8</accession>
<evidence type="ECO:0000313" key="2">
    <source>
        <dbReference type="EMBL" id="KKR01552.1"/>
    </source>
</evidence>
<dbReference type="EMBL" id="LBWE01000007">
    <property type="protein sequence ID" value="KKR01552.1"/>
    <property type="molecule type" value="Genomic_DNA"/>
</dbReference>
<evidence type="ECO:0000313" key="3">
    <source>
        <dbReference type="Proteomes" id="UP000033998"/>
    </source>
</evidence>
<reference evidence="2 3" key="1">
    <citation type="journal article" date="2015" name="Nature">
        <title>rRNA introns, odd ribosomes, and small enigmatic genomes across a large radiation of phyla.</title>
        <authorList>
            <person name="Brown C.T."/>
            <person name="Hug L.A."/>
            <person name="Thomas B.C."/>
            <person name="Sharon I."/>
            <person name="Castelle C.J."/>
            <person name="Singh A."/>
            <person name="Wilkins M.J."/>
            <person name="Williams K.H."/>
            <person name="Banfield J.F."/>
        </authorList>
    </citation>
    <scope>NUCLEOTIDE SEQUENCE [LARGE SCALE GENOMIC DNA]</scope>
</reference>
<sequence>MWILIWILGAIATYRLWEDVRWLAIFAIILVLSYQVHPDEQQEQNKTGMFPTITANRLMWTFILVVIIFIYSLFI</sequence>
<feature type="transmembrane region" description="Helical" evidence="1">
    <location>
        <begin position="20"/>
        <end position="37"/>
    </location>
</feature>